<keyword evidence="1" id="KW-0732">Signal</keyword>
<feature type="signal peptide" evidence="1">
    <location>
        <begin position="1"/>
        <end position="32"/>
    </location>
</feature>
<name>A0A1E7R7K5_9GAMM</name>
<dbReference type="Proteomes" id="UP000233553">
    <property type="component" value="Unassembled WGS sequence"/>
</dbReference>
<dbReference type="OrthoDB" id="9180959at2"/>
<proteinExistence type="predicted"/>
<dbReference type="AlphaFoldDB" id="A0A1E7R7K5"/>
<dbReference type="Pfam" id="PF09084">
    <property type="entry name" value="NMT1"/>
    <property type="match status" value="1"/>
</dbReference>
<dbReference type="InterPro" id="IPR015168">
    <property type="entry name" value="SsuA/THI5"/>
</dbReference>
<accession>A0A1E7R7K5</accession>
<protein>
    <submittedName>
        <fullName evidence="3">ABC transporter substrate-binding protein</fullName>
    </submittedName>
</protein>
<organism evidence="3 4">
    <name type="scientific">Acinetobacter proteolyticus</name>
    <dbReference type="NCBI Taxonomy" id="1776741"/>
    <lineage>
        <taxon>Bacteria</taxon>
        <taxon>Pseudomonadati</taxon>
        <taxon>Pseudomonadota</taxon>
        <taxon>Gammaproteobacteria</taxon>
        <taxon>Moraxellales</taxon>
        <taxon>Moraxellaceae</taxon>
        <taxon>Acinetobacter</taxon>
    </lineage>
</organism>
<dbReference type="GO" id="GO:0009228">
    <property type="term" value="P:thiamine biosynthetic process"/>
    <property type="evidence" value="ECO:0007669"/>
    <property type="project" value="InterPro"/>
</dbReference>
<evidence type="ECO:0000259" key="2">
    <source>
        <dbReference type="Pfam" id="PF09084"/>
    </source>
</evidence>
<reference evidence="3 4" key="1">
    <citation type="submission" date="2017-12" db="EMBL/GenBank/DDBJ databases">
        <title>Draft Genome sequences of multiple microbial strains isolated from spacecraft associated surfaces.</title>
        <authorList>
            <person name="Seuylemezian A."/>
            <person name="Vaishampayan P."/>
            <person name="Venkateswaran K."/>
        </authorList>
    </citation>
    <scope>NUCLEOTIDE SEQUENCE [LARGE SCALE GENOMIC DNA]</scope>
    <source>
        <strain evidence="3 4">2P01AA</strain>
    </source>
</reference>
<comment type="caution">
    <text evidence="3">The sequence shown here is derived from an EMBL/GenBank/DDBJ whole genome shotgun (WGS) entry which is preliminary data.</text>
</comment>
<evidence type="ECO:0000256" key="1">
    <source>
        <dbReference type="SAM" id="SignalP"/>
    </source>
</evidence>
<feature type="chain" id="PRO_5009201301" evidence="1">
    <location>
        <begin position="33"/>
        <end position="330"/>
    </location>
</feature>
<dbReference type="PANTHER" id="PTHR31528:SF3">
    <property type="entry name" value="THIAMINE BIOSYNTHESIS PROTEIN HI_0357-RELATED"/>
    <property type="match status" value="1"/>
</dbReference>
<sequence length="330" mass="36436">MNIQHYVGKGRRTVIAGALLGLSTVLSSTSFAADKLVLQTTWFAQAEQGGYYQALAQGIYKKYGLDVDIKIGGPQVNNMTLLLSKRADIIINYDLQVLKGIESNFPIKAVAAPFQFDPQGVLTHSDVKSLADLKGKTILVSTSGQASWWPWLKGKYKLDAAQARPYTFNMQPFLAGKNVVQQAYATSEVFQAKKAEPSSNFFLFADAGYPAYGGILVTRNDVIQNKPDVLRRFVQASMEGWKNYLADPRLGNSIIKKENPNMNDELLTFAVGQMRKLKLIDGGDAKTQGIGVMTDTRWKATRDFMVNAGLLKAQTNWKAAYTTQFVKAAK</sequence>
<dbReference type="EMBL" id="PISJ01000012">
    <property type="protein sequence ID" value="PKF34119.1"/>
    <property type="molecule type" value="Genomic_DNA"/>
</dbReference>
<dbReference type="InterPro" id="IPR027939">
    <property type="entry name" value="NMT1/THI5"/>
</dbReference>
<feature type="domain" description="SsuA/THI5-like" evidence="2">
    <location>
        <begin position="48"/>
        <end position="249"/>
    </location>
</feature>
<evidence type="ECO:0000313" key="3">
    <source>
        <dbReference type="EMBL" id="PKF34119.1"/>
    </source>
</evidence>
<evidence type="ECO:0000313" key="4">
    <source>
        <dbReference type="Proteomes" id="UP000233553"/>
    </source>
</evidence>
<dbReference type="PANTHER" id="PTHR31528">
    <property type="entry name" value="4-AMINO-5-HYDROXYMETHYL-2-METHYLPYRIMIDINE PHOSPHATE SYNTHASE THI11-RELATED"/>
    <property type="match status" value="1"/>
</dbReference>
<dbReference type="RefSeq" id="WP_070075211.1">
    <property type="nucleotide sequence ID" value="NZ_CP158965.1"/>
</dbReference>
<gene>
    <name evidence="3" type="ORF">CW311_09780</name>
</gene>
<dbReference type="SUPFAM" id="SSF53850">
    <property type="entry name" value="Periplasmic binding protein-like II"/>
    <property type="match status" value="1"/>
</dbReference>
<dbReference type="Gene3D" id="3.40.190.10">
    <property type="entry name" value="Periplasmic binding protein-like II"/>
    <property type="match status" value="2"/>
</dbReference>